<keyword evidence="4" id="KW-1185">Reference proteome</keyword>
<proteinExistence type="predicted"/>
<evidence type="ECO:0000313" key="3">
    <source>
        <dbReference type="EMBL" id="KAK3201136.1"/>
    </source>
</evidence>
<accession>A0AAN6LS99</accession>
<comment type="caution">
    <text evidence="3">The sequence shown here is derived from an EMBL/GenBank/DDBJ whole genome shotgun (WGS) entry which is preliminary data.</text>
</comment>
<dbReference type="Proteomes" id="UP001280581">
    <property type="component" value="Unassembled WGS sequence"/>
</dbReference>
<keyword evidence="1" id="KW-1133">Transmembrane helix</keyword>
<feature type="transmembrane region" description="Helical" evidence="1">
    <location>
        <begin position="331"/>
        <end position="352"/>
    </location>
</feature>
<name>A0AAN6LS99_9PLEO</name>
<dbReference type="Gene3D" id="2.40.70.10">
    <property type="entry name" value="Acid Proteases"/>
    <property type="match status" value="1"/>
</dbReference>
<keyword evidence="1" id="KW-0472">Membrane</keyword>
<keyword evidence="2" id="KW-0732">Signal</keyword>
<feature type="chain" id="PRO_5043014700" evidence="2">
    <location>
        <begin position="17"/>
        <end position="389"/>
    </location>
</feature>
<evidence type="ECO:0000256" key="2">
    <source>
        <dbReference type="SAM" id="SignalP"/>
    </source>
</evidence>
<gene>
    <name evidence="3" type="ORF">GRF29_213g1154359</name>
</gene>
<reference evidence="3 4" key="1">
    <citation type="submission" date="2021-02" db="EMBL/GenBank/DDBJ databases">
        <title>Genome assembly of Pseudopithomyces chartarum.</title>
        <authorList>
            <person name="Jauregui R."/>
            <person name="Singh J."/>
            <person name="Voisey C."/>
        </authorList>
    </citation>
    <scope>NUCLEOTIDE SEQUENCE [LARGE SCALE GENOMIC DNA]</scope>
    <source>
        <strain evidence="3 4">AGR01</strain>
    </source>
</reference>
<feature type="signal peptide" evidence="2">
    <location>
        <begin position="1"/>
        <end position="16"/>
    </location>
</feature>
<dbReference type="InterPro" id="IPR021109">
    <property type="entry name" value="Peptidase_aspartic_dom_sf"/>
</dbReference>
<evidence type="ECO:0000256" key="1">
    <source>
        <dbReference type="SAM" id="Phobius"/>
    </source>
</evidence>
<evidence type="ECO:0000313" key="4">
    <source>
        <dbReference type="Proteomes" id="UP001280581"/>
    </source>
</evidence>
<organism evidence="3 4">
    <name type="scientific">Pseudopithomyces chartarum</name>
    <dbReference type="NCBI Taxonomy" id="1892770"/>
    <lineage>
        <taxon>Eukaryota</taxon>
        <taxon>Fungi</taxon>
        <taxon>Dikarya</taxon>
        <taxon>Ascomycota</taxon>
        <taxon>Pezizomycotina</taxon>
        <taxon>Dothideomycetes</taxon>
        <taxon>Pleosporomycetidae</taxon>
        <taxon>Pleosporales</taxon>
        <taxon>Massarineae</taxon>
        <taxon>Didymosphaeriaceae</taxon>
        <taxon>Pseudopithomyces</taxon>
    </lineage>
</organism>
<keyword evidence="1" id="KW-0812">Transmembrane</keyword>
<dbReference type="AlphaFoldDB" id="A0AAN6LS99"/>
<protein>
    <submittedName>
        <fullName evidence="3">Uncharacterized protein</fullName>
    </submittedName>
</protein>
<sequence length="389" mass="44129">MLHLLSLAAALPLAVASGIAEWQKPLSKSPGAENCGRGGKSIHIGTTFTFHMNGDWRYYLTDYFPSDWHCNTGVLTPLHLDVLYDITNRIAPIESDPFSKGKPKEPKNQQSSLMITIPTNTETDGPLVLEPEPGWKLFHHMDTSIDIIWTPTKQPGRKLNVTSMHVERGVKLSEQTAPVKIALHHPYIHVPHDVYDFLARIAKPQPFDMGRGMESVDLVSCNGTAAYPNIHLNLEGGAQQLIVKPSQYVLRVSKSLGGPFVDKSFLIKLQRHAQPRKYIIRPVKDIRPWDPLFRPHLPRNDFYLRGEYFRRPSKLLTRSIQKTHILTIQTVLIIIIYIVLIIVIYIFLIIIASNVHILAFPIPFNTTLHPTRYIFNTSRTSPLPISKIK</sequence>
<dbReference type="EMBL" id="WVTA01000017">
    <property type="protein sequence ID" value="KAK3201136.1"/>
    <property type="molecule type" value="Genomic_DNA"/>
</dbReference>